<dbReference type="GO" id="GO:0016887">
    <property type="term" value="F:ATP hydrolysis activity"/>
    <property type="evidence" value="ECO:0007669"/>
    <property type="project" value="InterPro"/>
</dbReference>
<keyword evidence="10" id="KW-0496">Mitochondrion</keyword>
<keyword evidence="9 15" id="KW-1133">Transmembrane helix</keyword>
<keyword evidence="8 14" id="KW-0067">ATP-binding</keyword>
<protein>
    <recommendedName>
        <fullName evidence="3">Mitochondrial chaperone BCS1</fullName>
    </recommendedName>
    <alternativeName>
        <fullName evidence="12">BCS1-like protein</fullName>
    </alternativeName>
</protein>
<evidence type="ECO:0000259" key="17">
    <source>
        <dbReference type="SMART" id="SM01024"/>
    </source>
</evidence>
<keyword evidence="4 15" id="KW-0812">Transmembrane</keyword>
<feature type="transmembrane region" description="Helical" evidence="15">
    <location>
        <begin position="15"/>
        <end position="32"/>
    </location>
</feature>
<evidence type="ECO:0000259" key="16">
    <source>
        <dbReference type="SMART" id="SM00382"/>
    </source>
</evidence>
<dbReference type="Gene3D" id="3.40.50.300">
    <property type="entry name" value="P-loop containing nucleotide triphosphate hydrolases"/>
    <property type="match status" value="1"/>
</dbReference>
<dbReference type="CDD" id="cd19510">
    <property type="entry name" value="RecA-like_BCS1"/>
    <property type="match status" value="1"/>
</dbReference>
<dbReference type="GO" id="GO:0005743">
    <property type="term" value="C:mitochondrial inner membrane"/>
    <property type="evidence" value="ECO:0007669"/>
    <property type="project" value="UniProtKB-SubCell"/>
</dbReference>
<comment type="catalytic activity">
    <reaction evidence="13">
        <text>ATP + H2O = ADP + phosphate + H(+)</text>
        <dbReference type="Rhea" id="RHEA:13065"/>
        <dbReference type="ChEBI" id="CHEBI:15377"/>
        <dbReference type="ChEBI" id="CHEBI:15378"/>
        <dbReference type="ChEBI" id="CHEBI:30616"/>
        <dbReference type="ChEBI" id="CHEBI:43474"/>
        <dbReference type="ChEBI" id="CHEBI:456216"/>
    </reaction>
    <physiologicalReaction direction="left-to-right" evidence="13">
        <dbReference type="Rhea" id="RHEA:13066"/>
    </physiologicalReaction>
</comment>
<dbReference type="InterPro" id="IPR057495">
    <property type="entry name" value="AAA_lid_BCS1"/>
</dbReference>
<evidence type="ECO:0000313" key="18">
    <source>
        <dbReference type="EMBL" id="CAD7446843.1"/>
    </source>
</evidence>
<evidence type="ECO:0000256" key="5">
    <source>
        <dbReference type="ARBA" id="ARBA00022741"/>
    </source>
</evidence>
<evidence type="ECO:0000256" key="11">
    <source>
        <dbReference type="ARBA" id="ARBA00023136"/>
    </source>
</evidence>
<accession>A0A7R9F4X1</accession>
<evidence type="ECO:0000256" key="13">
    <source>
        <dbReference type="ARBA" id="ARBA00048778"/>
    </source>
</evidence>
<evidence type="ECO:0000256" key="4">
    <source>
        <dbReference type="ARBA" id="ARBA00022692"/>
    </source>
</evidence>
<dbReference type="Pfam" id="PF25426">
    <property type="entry name" value="AAA_lid_BCS1"/>
    <property type="match status" value="1"/>
</dbReference>
<dbReference type="SMART" id="SM00382">
    <property type="entry name" value="AAA"/>
    <property type="match status" value="1"/>
</dbReference>
<dbReference type="EMBL" id="OD568337">
    <property type="protein sequence ID" value="CAD7446843.1"/>
    <property type="molecule type" value="Genomic_DNA"/>
</dbReference>
<evidence type="ECO:0000256" key="15">
    <source>
        <dbReference type="SAM" id="Phobius"/>
    </source>
</evidence>
<keyword evidence="5 14" id="KW-0547">Nucleotide-binding</keyword>
<dbReference type="SMART" id="SM01024">
    <property type="entry name" value="BCS1_N"/>
    <property type="match status" value="1"/>
</dbReference>
<evidence type="ECO:0000256" key="6">
    <source>
        <dbReference type="ARBA" id="ARBA00022792"/>
    </source>
</evidence>
<dbReference type="FunFam" id="3.40.50.300:FF:000768">
    <property type="entry name" value="Probable mitochondrial chaperone bcs1"/>
    <property type="match status" value="1"/>
</dbReference>
<dbReference type="PANTHER" id="PTHR23070">
    <property type="entry name" value="BCS1 AAA-TYPE ATPASE"/>
    <property type="match status" value="1"/>
</dbReference>
<comment type="subcellular location">
    <subcellularLocation>
        <location evidence="1">Mitochondrion inner membrane</location>
        <topology evidence="1">Single-pass membrane protein</topology>
    </subcellularLocation>
</comment>
<dbReference type="InterPro" id="IPR014851">
    <property type="entry name" value="BCS1_N"/>
</dbReference>
<evidence type="ECO:0000256" key="12">
    <source>
        <dbReference type="ARBA" id="ARBA00032816"/>
    </source>
</evidence>
<reference evidence="18" key="1">
    <citation type="submission" date="2020-11" db="EMBL/GenBank/DDBJ databases">
        <authorList>
            <person name="Tran Van P."/>
        </authorList>
    </citation>
    <scope>NUCLEOTIDE SEQUENCE</scope>
</reference>
<comment type="similarity">
    <text evidence="2">Belongs to the AAA ATPase family. BCS1 subfamily.</text>
</comment>
<proteinExistence type="inferred from homology"/>
<sequence length="484" mass="53987">MTLTDYISSLSDNPYFGAGFGLFGIGAGAALLRKGLQGSLIFFRRHYMITLEVPCRDKSYQWLLQWITEKGAKKTQHLSVETSFEQKDTGQVKTKYDFIPGVGTHFFSFNPLAPISIAKNDALHHMTTSAGIESLRVFIIAGPTQLPARARKVNSSEQVSTVACLTVPSYGGTWIRVERVREQQTLDLHMGVPWETVTLTAFGRDKILYFNILEEGMQMALKRHEGKTIMYTAMGSEWRQFGHPRKPRPLQSVVLDAGISERVLADVREFIGNPGWYIDRGIPYRRGYLLHGPPGCGKSSYITALAGELQFGICVLNLSERGLTDDRLNHLLSVAPQNSIVLLEDVDAAFASREDSQQAKAAYEGLNRVTFSGLLNCLDGVASTEARILFMTTNYLDRLDPALIRPGRVDLKEYVGHCSHCQLQQMFLRFYRGQEAPSQAATFASAVVKCGKPISPAQVQGYFMFYKDCPSAVLDNVEKMWTLV</sequence>
<evidence type="ECO:0000256" key="10">
    <source>
        <dbReference type="ARBA" id="ARBA00023128"/>
    </source>
</evidence>
<evidence type="ECO:0000256" key="3">
    <source>
        <dbReference type="ARBA" id="ARBA00016942"/>
    </source>
</evidence>
<dbReference type="PROSITE" id="PS00674">
    <property type="entry name" value="AAA"/>
    <property type="match status" value="1"/>
</dbReference>
<evidence type="ECO:0000256" key="1">
    <source>
        <dbReference type="ARBA" id="ARBA00004434"/>
    </source>
</evidence>
<dbReference type="SUPFAM" id="SSF52540">
    <property type="entry name" value="P-loop containing nucleoside triphosphate hydrolases"/>
    <property type="match status" value="1"/>
</dbReference>
<evidence type="ECO:0000256" key="14">
    <source>
        <dbReference type="RuleBase" id="RU003651"/>
    </source>
</evidence>
<dbReference type="InterPro" id="IPR003959">
    <property type="entry name" value="ATPase_AAA_core"/>
</dbReference>
<dbReference type="AlphaFoldDB" id="A0A7R9F4X1"/>
<evidence type="ECO:0000256" key="8">
    <source>
        <dbReference type="ARBA" id="ARBA00022840"/>
    </source>
</evidence>
<keyword evidence="11 15" id="KW-0472">Membrane</keyword>
<dbReference type="Pfam" id="PF08740">
    <property type="entry name" value="BCS1_N"/>
    <property type="match status" value="2"/>
</dbReference>
<gene>
    <name evidence="18" type="ORF">TBIB3V08_LOCUS9164</name>
</gene>
<dbReference type="InterPro" id="IPR050747">
    <property type="entry name" value="Mitochondrial_chaperone_BCS1"/>
</dbReference>
<evidence type="ECO:0000256" key="9">
    <source>
        <dbReference type="ARBA" id="ARBA00022989"/>
    </source>
</evidence>
<dbReference type="Pfam" id="PF00004">
    <property type="entry name" value="AAA"/>
    <property type="match status" value="1"/>
</dbReference>
<dbReference type="GO" id="GO:0034551">
    <property type="term" value="P:mitochondrial respiratory chain complex III assembly"/>
    <property type="evidence" value="ECO:0007669"/>
    <property type="project" value="UniProtKB-ARBA"/>
</dbReference>
<evidence type="ECO:0000256" key="7">
    <source>
        <dbReference type="ARBA" id="ARBA00022801"/>
    </source>
</evidence>
<dbReference type="InterPro" id="IPR003960">
    <property type="entry name" value="ATPase_AAA_CS"/>
</dbReference>
<feature type="domain" description="BCS1 N-terminal" evidence="17">
    <location>
        <begin position="23"/>
        <end position="253"/>
    </location>
</feature>
<evidence type="ECO:0000256" key="2">
    <source>
        <dbReference type="ARBA" id="ARBA00007448"/>
    </source>
</evidence>
<organism evidence="18">
    <name type="scientific">Timema bartmani</name>
    <dbReference type="NCBI Taxonomy" id="61472"/>
    <lineage>
        <taxon>Eukaryota</taxon>
        <taxon>Metazoa</taxon>
        <taxon>Ecdysozoa</taxon>
        <taxon>Arthropoda</taxon>
        <taxon>Hexapoda</taxon>
        <taxon>Insecta</taxon>
        <taxon>Pterygota</taxon>
        <taxon>Neoptera</taxon>
        <taxon>Polyneoptera</taxon>
        <taxon>Phasmatodea</taxon>
        <taxon>Timematodea</taxon>
        <taxon>Timematoidea</taxon>
        <taxon>Timematidae</taxon>
        <taxon>Timema</taxon>
    </lineage>
</organism>
<feature type="domain" description="AAA+ ATPase" evidence="16">
    <location>
        <begin position="284"/>
        <end position="419"/>
    </location>
</feature>
<keyword evidence="6" id="KW-0999">Mitochondrion inner membrane</keyword>
<dbReference type="GO" id="GO:0005524">
    <property type="term" value="F:ATP binding"/>
    <property type="evidence" value="ECO:0007669"/>
    <property type="project" value="UniProtKB-KW"/>
</dbReference>
<keyword evidence="7" id="KW-0378">Hydrolase</keyword>
<dbReference type="InterPro" id="IPR003593">
    <property type="entry name" value="AAA+_ATPase"/>
</dbReference>
<name>A0A7R9F4X1_9NEOP</name>
<dbReference type="InterPro" id="IPR027417">
    <property type="entry name" value="P-loop_NTPase"/>
</dbReference>